<dbReference type="Proteomes" id="UP000228934">
    <property type="component" value="Unassembled WGS sequence"/>
</dbReference>
<name>A0A2G9RJV2_AQUCT</name>
<keyword evidence="1" id="KW-0653">Protein transport</keyword>
<protein>
    <recommendedName>
        <fullName evidence="1">Protein transport protein SEC23</fullName>
    </recommendedName>
</protein>
<feature type="domain" description="Sec23/Sec24 trunk" evidence="2">
    <location>
        <begin position="23"/>
        <end position="98"/>
    </location>
</feature>
<dbReference type="GO" id="GO:0030127">
    <property type="term" value="C:COPII vesicle coat"/>
    <property type="evidence" value="ECO:0007669"/>
    <property type="project" value="InterPro"/>
</dbReference>
<dbReference type="OrthoDB" id="10256289at2759"/>
<dbReference type="AlphaFoldDB" id="A0A2G9RJV2"/>
<accession>A0A2G9RJV2</accession>
<reference evidence="4" key="1">
    <citation type="journal article" date="2017" name="Nat. Commun.">
        <title>The North American bullfrog draft genome provides insight into hormonal regulation of long noncoding RNA.</title>
        <authorList>
            <person name="Hammond S.A."/>
            <person name="Warren R.L."/>
            <person name="Vandervalk B.P."/>
            <person name="Kucuk E."/>
            <person name="Khan H."/>
            <person name="Gibb E.A."/>
            <person name="Pandoh P."/>
            <person name="Kirk H."/>
            <person name="Zhao Y."/>
            <person name="Jones M."/>
            <person name="Mungall A.J."/>
            <person name="Coope R."/>
            <person name="Pleasance S."/>
            <person name="Moore R.A."/>
            <person name="Holt R.A."/>
            <person name="Round J.M."/>
            <person name="Ohora S."/>
            <person name="Walle B.V."/>
            <person name="Veldhoen N."/>
            <person name="Helbing C.C."/>
            <person name="Birol I."/>
        </authorList>
    </citation>
    <scope>NUCLEOTIDE SEQUENCE [LARGE SCALE GENOMIC DNA]</scope>
</reference>
<keyword evidence="1" id="KW-0963">Cytoplasm</keyword>
<comment type="similarity">
    <text evidence="1">Belongs to the SEC23/SEC24 family. SEC23 subfamily.</text>
</comment>
<dbReference type="GO" id="GO:0070971">
    <property type="term" value="C:endoplasmic reticulum exit site"/>
    <property type="evidence" value="ECO:0007669"/>
    <property type="project" value="TreeGrafter"/>
</dbReference>
<dbReference type="PANTHER" id="PTHR11141:SF7">
    <property type="entry name" value="PROTEIN TRANSPORT PROTEIN SEC23A"/>
    <property type="match status" value="1"/>
</dbReference>
<sequence length="109" mass="12193">MNQPAELLPQFSSIEYVVQRGPQMPLIFLYVVDTCMDDEDLQALKESMQMSLSLLPATALVGLITFGRMVHVHELGCEGISKSYVFRGTKDLSAKQLQVSDYNRLSLPV</sequence>
<dbReference type="Gene3D" id="2.30.30.380">
    <property type="entry name" value="Zn-finger domain of Sec23/24"/>
    <property type="match status" value="1"/>
</dbReference>
<dbReference type="PANTHER" id="PTHR11141">
    <property type="entry name" value="PROTEIN TRANSPORT PROTEIN SEC23"/>
    <property type="match status" value="1"/>
</dbReference>
<dbReference type="Gene3D" id="3.40.50.410">
    <property type="entry name" value="von Willebrand factor, type A domain"/>
    <property type="match status" value="1"/>
</dbReference>
<proteinExistence type="inferred from homology"/>
<keyword evidence="1" id="KW-0479">Metal-binding</keyword>
<dbReference type="GO" id="GO:0006886">
    <property type="term" value="P:intracellular protein transport"/>
    <property type="evidence" value="ECO:0007669"/>
    <property type="project" value="InterPro"/>
</dbReference>
<keyword evidence="1" id="KW-0472">Membrane</keyword>
<comment type="function">
    <text evidence="1">Component of the coat protein complex II (COPII) which promotes the formation of transport vesicles from the endoplasmic reticulum (ER). The coat has two main functions, the physical deformation of the endoplasmic reticulum membrane into vesicles and the selection of cargo molecules.</text>
</comment>
<keyword evidence="1" id="KW-0256">Endoplasmic reticulum</keyword>
<keyword evidence="4" id="KW-1185">Reference proteome</keyword>
<dbReference type="InterPro" id="IPR036465">
    <property type="entry name" value="vWFA_dom_sf"/>
</dbReference>
<keyword evidence="1" id="KW-0813">Transport</keyword>
<comment type="subcellular location">
    <subcellularLocation>
        <location evidence="1">Cytoplasmic vesicle</location>
        <location evidence="1">COPII-coated vesicle membrane</location>
        <topology evidence="1">Peripheral membrane protein</topology>
        <orientation evidence="1">Cytoplasmic side</orientation>
    </subcellularLocation>
    <subcellularLocation>
        <location evidence="1">Endoplasmic reticulum membrane</location>
        <topology evidence="1">Peripheral membrane protein</topology>
        <orientation evidence="1">Cytoplasmic side</orientation>
    </subcellularLocation>
    <subcellularLocation>
        <location evidence="1">Cytoplasm</location>
        <location evidence="1">Cytosol</location>
    </subcellularLocation>
</comment>
<dbReference type="GO" id="GO:0005789">
    <property type="term" value="C:endoplasmic reticulum membrane"/>
    <property type="evidence" value="ECO:0007669"/>
    <property type="project" value="UniProtKB-SubCell"/>
</dbReference>
<keyword evidence="1" id="KW-0862">Zinc</keyword>
<keyword evidence="1" id="KW-0931">ER-Golgi transport</keyword>
<dbReference type="Pfam" id="PF04811">
    <property type="entry name" value="Sec23_trunk"/>
    <property type="match status" value="1"/>
</dbReference>
<dbReference type="GO" id="GO:0005096">
    <property type="term" value="F:GTPase activator activity"/>
    <property type="evidence" value="ECO:0007669"/>
    <property type="project" value="TreeGrafter"/>
</dbReference>
<dbReference type="SUPFAM" id="SSF53300">
    <property type="entry name" value="vWA-like"/>
    <property type="match status" value="1"/>
</dbReference>
<dbReference type="GO" id="GO:0005829">
    <property type="term" value="C:cytosol"/>
    <property type="evidence" value="ECO:0007669"/>
    <property type="project" value="UniProtKB-SubCell"/>
</dbReference>
<evidence type="ECO:0000256" key="1">
    <source>
        <dbReference type="RuleBase" id="RU365030"/>
    </source>
</evidence>
<evidence type="ECO:0000313" key="3">
    <source>
        <dbReference type="EMBL" id="PIO28158.1"/>
    </source>
</evidence>
<gene>
    <name evidence="3" type="ORF">AB205_0139960</name>
</gene>
<dbReference type="GO" id="GO:0090110">
    <property type="term" value="P:COPII-coated vesicle cargo loading"/>
    <property type="evidence" value="ECO:0007669"/>
    <property type="project" value="TreeGrafter"/>
</dbReference>
<evidence type="ECO:0000313" key="4">
    <source>
        <dbReference type="Proteomes" id="UP000228934"/>
    </source>
</evidence>
<evidence type="ECO:0000259" key="2">
    <source>
        <dbReference type="Pfam" id="PF04811"/>
    </source>
</evidence>
<dbReference type="GO" id="GO:0046872">
    <property type="term" value="F:metal ion binding"/>
    <property type="evidence" value="ECO:0007669"/>
    <property type="project" value="UniProtKB-KW"/>
</dbReference>
<keyword evidence="1" id="KW-0968">Cytoplasmic vesicle</keyword>
<organism evidence="3 4">
    <name type="scientific">Aquarana catesbeiana</name>
    <name type="common">American bullfrog</name>
    <name type="synonym">Rana catesbeiana</name>
    <dbReference type="NCBI Taxonomy" id="8400"/>
    <lineage>
        <taxon>Eukaryota</taxon>
        <taxon>Metazoa</taxon>
        <taxon>Chordata</taxon>
        <taxon>Craniata</taxon>
        <taxon>Vertebrata</taxon>
        <taxon>Euteleostomi</taxon>
        <taxon>Amphibia</taxon>
        <taxon>Batrachia</taxon>
        <taxon>Anura</taxon>
        <taxon>Neobatrachia</taxon>
        <taxon>Ranoidea</taxon>
        <taxon>Ranidae</taxon>
        <taxon>Aquarana</taxon>
    </lineage>
</organism>
<dbReference type="EMBL" id="KV939384">
    <property type="protein sequence ID" value="PIO28158.1"/>
    <property type="molecule type" value="Genomic_DNA"/>
</dbReference>
<dbReference type="Gene3D" id="2.60.40.1670">
    <property type="entry name" value="beta-sandwich domain of Sec23/24"/>
    <property type="match status" value="1"/>
</dbReference>
<dbReference type="InterPro" id="IPR037364">
    <property type="entry name" value="Sec23"/>
</dbReference>
<dbReference type="InterPro" id="IPR006896">
    <property type="entry name" value="Sec23/24_trunk_dom"/>
</dbReference>